<dbReference type="GO" id="GO:0005524">
    <property type="term" value="F:ATP binding"/>
    <property type="evidence" value="ECO:0007669"/>
    <property type="project" value="UniProtKB-UniRule"/>
</dbReference>
<dbReference type="GO" id="GO:0016887">
    <property type="term" value="F:ATP hydrolysis activity"/>
    <property type="evidence" value="ECO:0007669"/>
    <property type="project" value="RHEA"/>
</dbReference>
<evidence type="ECO:0000256" key="1">
    <source>
        <dbReference type="ARBA" id="ARBA00008428"/>
    </source>
</evidence>
<dbReference type="Proteomes" id="UP000281915">
    <property type="component" value="Unassembled WGS sequence"/>
</dbReference>
<comment type="function">
    <text evidence="12">The main replicative DNA helicase, it participates in initiation and elongation during chromosome replication. Travels ahead of the DNA replisome, separating dsDNA into templates for DNA synthesis. A processive ATP-dependent 5'-3' DNA helicase it has DNA-dependent ATPase activity.</text>
</comment>
<dbReference type="FunFam" id="3.40.50.300:FF:000076">
    <property type="entry name" value="Replicative DNA helicase"/>
    <property type="match status" value="1"/>
</dbReference>
<dbReference type="InterPro" id="IPR016136">
    <property type="entry name" value="DNA_helicase_N/primase_C"/>
</dbReference>
<evidence type="ECO:0000313" key="14">
    <source>
        <dbReference type="EMBL" id="RNB72155.1"/>
    </source>
</evidence>
<dbReference type="Pfam" id="PF03796">
    <property type="entry name" value="DnaB_C"/>
    <property type="match status" value="1"/>
</dbReference>
<comment type="caution">
    <text evidence="14">The sequence shown here is derived from an EMBL/GenBank/DDBJ whole genome shotgun (WGS) entry which is preliminary data.</text>
</comment>
<evidence type="ECO:0000256" key="5">
    <source>
        <dbReference type="ARBA" id="ARBA00022801"/>
    </source>
</evidence>
<evidence type="ECO:0000256" key="10">
    <source>
        <dbReference type="ARBA" id="ARBA00048954"/>
    </source>
</evidence>
<comment type="catalytic activity">
    <reaction evidence="10 12">
        <text>ATP + H2O = ADP + phosphate + H(+)</text>
        <dbReference type="Rhea" id="RHEA:13065"/>
        <dbReference type="ChEBI" id="CHEBI:15377"/>
        <dbReference type="ChEBI" id="CHEBI:15378"/>
        <dbReference type="ChEBI" id="CHEBI:30616"/>
        <dbReference type="ChEBI" id="CHEBI:43474"/>
        <dbReference type="ChEBI" id="CHEBI:456216"/>
        <dbReference type="EC" id="5.6.2.3"/>
    </reaction>
</comment>
<keyword evidence="5 12" id="KW-0378">Hydrolase</keyword>
<dbReference type="EC" id="5.6.2.3" evidence="11 12"/>
<dbReference type="Gene3D" id="1.10.860.10">
    <property type="entry name" value="DNAb Helicase, Chain A"/>
    <property type="match status" value="1"/>
</dbReference>
<dbReference type="InterPro" id="IPR007693">
    <property type="entry name" value="DNA_helicase_DnaB-like_N"/>
</dbReference>
<dbReference type="AlphaFoldDB" id="A0A3M8CBC3"/>
<keyword evidence="3 12" id="KW-0235">DNA replication</keyword>
<dbReference type="SMART" id="SM00382">
    <property type="entry name" value="AAA"/>
    <property type="match status" value="1"/>
</dbReference>
<dbReference type="GO" id="GO:0006269">
    <property type="term" value="P:DNA replication, synthesis of primer"/>
    <property type="evidence" value="ECO:0007669"/>
    <property type="project" value="UniProtKB-UniRule"/>
</dbReference>
<evidence type="ECO:0000256" key="2">
    <source>
        <dbReference type="ARBA" id="ARBA00022515"/>
    </source>
</evidence>
<accession>A0A3M8CBC3</accession>
<dbReference type="InterPro" id="IPR036185">
    <property type="entry name" value="DNA_heli_DnaB-like_N_sf"/>
</dbReference>
<dbReference type="NCBIfam" id="TIGR00665">
    <property type="entry name" value="DnaB"/>
    <property type="match status" value="1"/>
</dbReference>
<evidence type="ECO:0000313" key="15">
    <source>
        <dbReference type="Proteomes" id="UP000281915"/>
    </source>
</evidence>
<dbReference type="GO" id="GO:0003677">
    <property type="term" value="F:DNA binding"/>
    <property type="evidence" value="ECO:0007669"/>
    <property type="project" value="UniProtKB-UniRule"/>
</dbReference>
<keyword evidence="8 12" id="KW-0238">DNA-binding</keyword>
<dbReference type="GO" id="GO:0042802">
    <property type="term" value="F:identical protein binding"/>
    <property type="evidence" value="ECO:0007669"/>
    <property type="project" value="UniProtKB-ARBA"/>
</dbReference>
<dbReference type="PANTHER" id="PTHR30153:SF2">
    <property type="entry name" value="REPLICATIVE DNA HELICASE"/>
    <property type="match status" value="1"/>
</dbReference>
<dbReference type="SUPFAM" id="SSF48024">
    <property type="entry name" value="N-terminal domain of DnaB helicase"/>
    <property type="match status" value="1"/>
</dbReference>
<keyword evidence="7 12" id="KW-0067">ATP-binding</keyword>
<comment type="similarity">
    <text evidence="1 12">Belongs to the helicase family. DnaB subfamily.</text>
</comment>
<dbReference type="Gene3D" id="3.40.50.300">
    <property type="entry name" value="P-loop containing nucleotide triphosphate hydrolases"/>
    <property type="match status" value="1"/>
</dbReference>
<proteinExistence type="inferred from homology"/>
<evidence type="ECO:0000256" key="9">
    <source>
        <dbReference type="ARBA" id="ARBA00023235"/>
    </source>
</evidence>
<dbReference type="GO" id="GO:0005829">
    <property type="term" value="C:cytosol"/>
    <property type="evidence" value="ECO:0007669"/>
    <property type="project" value="TreeGrafter"/>
</dbReference>
<reference evidence="14 15" key="1">
    <citation type="submission" date="2018-10" db="EMBL/GenBank/DDBJ databases">
        <title>Phylogenomics of Brevibacillus.</title>
        <authorList>
            <person name="Dunlap C."/>
        </authorList>
    </citation>
    <scope>NUCLEOTIDE SEQUENCE [LARGE SCALE GENOMIC DNA]</scope>
    <source>
        <strain evidence="14 15">JCM 15085</strain>
    </source>
</reference>
<dbReference type="InterPro" id="IPR007692">
    <property type="entry name" value="DNA_helicase_DnaB"/>
</dbReference>
<evidence type="ECO:0000256" key="7">
    <source>
        <dbReference type="ARBA" id="ARBA00022840"/>
    </source>
</evidence>
<evidence type="ECO:0000256" key="4">
    <source>
        <dbReference type="ARBA" id="ARBA00022741"/>
    </source>
</evidence>
<evidence type="ECO:0000256" key="11">
    <source>
        <dbReference type="NCBIfam" id="TIGR00665"/>
    </source>
</evidence>
<dbReference type="PANTHER" id="PTHR30153">
    <property type="entry name" value="REPLICATIVE DNA HELICASE DNAB"/>
    <property type="match status" value="1"/>
</dbReference>
<evidence type="ECO:0000256" key="6">
    <source>
        <dbReference type="ARBA" id="ARBA00022806"/>
    </source>
</evidence>
<dbReference type="GO" id="GO:0043139">
    <property type="term" value="F:5'-3' DNA helicase activity"/>
    <property type="evidence" value="ECO:0007669"/>
    <property type="project" value="UniProtKB-EC"/>
</dbReference>
<evidence type="ECO:0000259" key="13">
    <source>
        <dbReference type="PROSITE" id="PS51199"/>
    </source>
</evidence>
<name>A0A3M8CBC3_9BACL</name>
<evidence type="ECO:0000256" key="8">
    <source>
        <dbReference type="ARBA" id="ARBA00023125"/>
    </source>
</evidence>
<keyword evidence="4 12" id="KW-0547">Nucleotide-binding</keyword>
<keyword evidence="6 12" id="KW-0347">Helicase</keyword>
<dbReference type="SUPFAM" id="SSF52540">
    <property type="entry name" value="P-loop containing nucleoside triphosphate hydrolases"/>
    <property type="match status" value="1"/>
</dbReference>
<dbReference type="PROSITE" id="PS51199">
    <property type="entry name" value="SF4_HELICASE"/>
    <property type="match status" value="1"/>
</dbReference>
<dbReference type="CDD" id="cd00984">
    <property type="entry name" value="DnaB_C"/>
    <property type="match status" value="1"/>
</dbReference>
<dbReference type="NCBIfam" id="NF004384">
    <property type="entry name" value="PRK05748.1"/>
    <property type="match status" value="1"/>
</dbReference>
<dbReference type="RefSeq" id="WP_122915220.1">
    <property type="nucleotide sequence ID" value="NZ_RHHT01000062.1"/>
</dbReference>
<dbReference type="InterPro" id="IPR003593">
    <property type="entry name" value="AAA+_ATPase"/>
</dbReference>
<keyword evidence="2 12" id="KW-0639">Primosome</keyword>
<dbReference type="GO" id="GO:1990077">
    <property type="term" value="C:primosome complex"/>
    <property type="evidence" value="ECO:0007669"/>
    <property type="project" value="UniProtKB-UniRule"/>
</dbReference>
<dbReference type="EMBL" id="RHHT01000062">
    <property type="protein sequence ID" value="RNB72155.1"/>
    <property type="molecule type" value="Genomic_DNA"/>
</dbReference>
<evidence type="ECO:0000256" key="12">
    <source>
        <dbReference type="RuleBase" id="RU362085"/>
    </source>
</evidence>
<sequence>MIEVLELPHSAEAERAVLGAIFRRPPAITKVIDDLKPEDLHITRNQVIFQAMTELYEKGDPVDIITMTNHLQTKNMLDNAGGVMYLTEVASSTPTAENIDYYAAIVLHKSRRRKLILSNYQAYKDSLENENVDEVLARTEKVAQELRDRGKKRAVRPIKEIALEAYEEIDRTFQQRGRTTGVPSGYPDLDKMTSGFHKQDLVILAARPSVGKTAFALNIAQNAARSIAEPILIFSLEMSGGKLVTRMVSAEGNIDATRLRTGWLEEDDWQKLTYAIGRVTKANIYIDDTPEIALGELRSKCRSMKQQEGLGLVIIDYLTKIKMDKHGRNRQEEVSEIVRTLKSMARELDVPVIALSQLSRGVEQRQDKRPMMSDLRESGQIEQEADLVAFLYRDDYYDKETESKNIVEVIISKQRNGPTGTVELAFLKEYNKFVSLDHRFGRQASNDDYQDERDLTWRS</sequence>
<dbReference type="InterPro" id="IPR007694">
    <property type="entry name" value="DNA_helicase_DnaB-like_C"/>
</dbReference>
<dbReference type="InterPro" id="IPR027417">
    <property type="entry name" value="P-loop_NTPase"/>
</dbReference>
<dbReference type="Pfam" id="PF00772">
    <property type="entry name" value="DnaB"/>
    <property type="match status" value="1"/>
</dbReference>
<feature type="domain" description="SF4 helicase" evidence="13">
    <location>
        <begin position="175"/>
        <end position="440"/>
    </location>
</feature>
<protein>
    <recommendedName>
        <fullName evidence="11 12">Replicative DNA helicase</fullName>
        <ecNumber evidence="11 12">5.6.2.3</ecNumber>
    </recommendedName>
</protein>
<keyword evidence="9" id="KW-0413">Isomerase</keyword>
<organism evidence="14 15">
    <name type="scientific">Brevibacillus panacihumi</name>
    <dbReference type="NCBI Taxonomy" id="497735"/>
    <lineage>
        <taxon>Bacteria</taxon>
        <taxon>Bacillati</taxon>
        <taxon>Bacillota</taxon>
        <taxon>Bacilli</taxon>
        <taxon>Bacillales</taxon>
        <taxon>Paenibacillaceae</taxon>
        <taxon>Brevibacillus</taxon>
    </lineage>
</organism>
<gene>
    <name evidence="14" type="primary">dnaB</name>
    <name evidence="14" type="ORF">EDM58_21870</name>
</gene>
<evidence type="ECO:0000256" key="3">
    <source>
        <dbReference type="ARBA" id="ARBA00022705"/>
    </source>
</evidence>